<dbReference type="NCBIfam" id="TIGR00022">
    <property type="entry name" value="YhcH/YjgK/YiaL family protein"/>
    <property type="match status" value="1"/>
</dbReference>
<dbReference type="InterPro" id="IPR004375">
    <property type="entry name" value="NanQ/TabA/YiaL"/>
</dbReference>
<proteinExistence type="predicted"/>
<dbReference type="PANTHER" id="PTHR34986:SF1">
    <property type="entry name" value="PROTEIN YIAL"/>
    <property type="match status" value="1"/>
</dbReference>
<comment type="caution">
    <text evidence="1">The sequence shown here is derived from an EMBL/GenBank/DDBJ whole genome shotgun (WGS) entry which is preliminary data.</text>
</comment>
<gene>
    <name evidence="1" type="ORF">GC102_06110</name>
</gene>
<protein>
    <submittedName>
        <fullName evidence="1">YhcH/YjgK/YiaL family protein</fullName>
    </submittedName>
</protein>
<dbReference type="Pfam" id="PF04074">
    <property type="entry name" value="DUF386"/>
    <property type="match status" value="1"/>
</dbReference>
<reference evidence="1 2" key="1">
    <citation type="submission" date="2019-10" db="EMBL/GenBank/DDBJ databases">
        <title>Description of Paenibacillus choica sp. nov.</title>
        <authorList>
            <person name="Carlier A."/>
            <person name="Qi S."/>
        </authorList>
    </citation>
    <scope>NUCLEOTIDE SEQUENCE [LARGE SCALE GENOMIC DNA]</scope>
    <source>
        <strain evidence="1 2">LMG 31460</strain>
    </source>
</reference>
<organism evidence="1 2">
    <name type="scientific">Paenibacillus germinis</name>
    <dbReference type="NCBI Taxonomy" id="2654979"/>
    <lineage>
        <taxon>Bacteria</taxon>
        <taxon>Bacillati</taxon>
        <taxon>Bacillota</taxon>
        <taxon>Bacilli</taxon>
        <taxon>Bacillales</taxon>
        <taxon>Paenibacillaceae</taxon>
        <taxon>Paenibacillus</taxon>
    </lineage>
</organism>
<evidence type="ECO:0000313" key="2">
    <source>
        <dbReference type="Proteomes" id="UP000658690"/>
    </source>
</evidence>
<accession>A0ABX1YWQ6</accession>
<name>A0ABX1YWQ6_9BACL</name>
<dbReference type="EMBL" id="WHOC01000028">
    <property type="protein sequence ID" value="NOU85353.1"/>
    <property type="molecule type" value="Genomic_DNA"/>
</dbReference>
<dbReference type="Proteomes" id="UP000658690">
    <property type="component" value="Unassembled WGS sequence"/>
</dbReference>
<dbReference type="SUPFAM" id="SSF51197">
    <property type="entry name" value="Clavaminate synthase-like"/>
    <property type="match status" value="1"/>
</dbReference>
<sequence>MHKRTDSDLIWFASRNLLLPQPLFSDYQMTYFGGWQEMFPEVSETHVYRGATLHRGESALVPWDYEIVKDDPDEVIILLTARMQSMPFQIEKTICLKSLSSKVRIDIAFYDFSIEEESVIYLKPGMFVVIFPTDVHRPCCCAAESTRIKKIVIKIHKKYWNDLM</sequence>
<keyword evidence="2" id="KW-1185">Reference proteome</keyword>
<evidence type="ECO:0000313" key="1">
    <source>
        <dbReference type="EMBL" id="NOU85353.1"/>
    </source>
</evidence>
<dbReference type="InterPro" id="IPR037012">
    <property type="entry name" value="NanQ/TabA/YiaL_sf"/>
</dbReference>
<dbReference type="RefSeq" id="WP_171688670.1">
    <property type="nucleotide sequence ID" value="NZ_WHOC01000028.1"/>
</dbReference>
<dbReference type="Gene3D" id="2.60.120.370">
    <property type="entry name" value="YhcH/YjgK/YiaL"/>
    <property type="match status" value="1"/>
</dbReference>
<dbReference type="PANTHER" id="PTHR34986">
    <property type="entry name" value="EVOLVED BETA-GALACTOSIDASE SUBUNIT BETA"/>
    <property type="match status" value="1"/>
</dbReference>